<protein>
    <submittedName>
        <fullName evidence="3">Uncharacterized protein</fullName>
    </submittedName>
</protein>
<dbReference type="Pfam" id="PF01190">
    <property type="entry name" value="Pollen_Ole_e_1"/>
    <property type="match status" value="1"/>
</dbReference>
<accession>M8B4S2</accession>
<dbReference type="EnsemblPlants" id="EMT08991">
    <property type="protein sequence ID" value="EMT08991"/>
    <property type="gene ID" value="F775_07025"/>
</dbReference>
<dbReference type="PANTHER" id="PTHR13343:SF18">
    <property type="entry name" value="PENTATRICOPEPTIDE REPEAT (PPR) SUPERFAMILY PROTEIN"/>
    <property type="match status" value="1"/>
</dbReference>
<dbReference type="SUPFAM" id="SSF50475">
    <property type="entry name" value="FMN-binding split barrel"/>
    <property type="match status" value="1"/>
</dbReference>
<dbReference type="AlphaFoldDB" id="M8B4S2"/>
<feature type="signal peptide" evidence="2">
    <location>
        <begin position="1"/>
        <end position="29"/>
    </location>
</feature>
<feature type="compositionally biased region" description="Polar residues" evidence="1">
    <location>
        <begin position="246"/>
        <end position="261"/>
    </location>
</feature>
<organism evidence="3">
    <name type="scientific">Aegilops tauschii</name>
    <name type="common">Tausch's goatgrass</name>
    <name type="synonym">Aegilops squarrosa</name>
    <dbReference type="NCBI Taxonomy" id="37682"/>
    <lineage>
        <taxon>Eukaryota</taxon>
        <taxon>Viridiplantae</taxon>
        <taxon>Streptophyta</taxon>
        <taxon>Embryophyta</taxon>
        <taxon>Tracheophyta</taxon>
        <taxon>Spermatophyta</taxon>
        <taxon>Magnoliopsida</taxon>
        <taxon>Liliopsida</taxon>
        <taxon>Poales</taxon>
        <taxon>Poaceae</taxon>
        <taxon>BOP clade</taxon>
        <taxon>Pooideae</taxon>
        <taxon>Triticodae</taxon>
        <taxon>Triticeae</taxon>
        <taxon>Triticinae</taxon>
        <taxon>Aegilops</taxon>
    </lineage>
</organism>
<feature type="region of interest" description="Disordered" evidence="1">
    <location>
        <begin position="184"/>
        <end position="271"/>
    </location>
</feature>
<evidence type="ECO:0000256" key="1">
    <source>
        <dbReference type="SAM" id="MobiDB-lite"/>
    </source>
</evidence>
<evidence type="ECO:0000313" key="3">
    <source>
        <dbReference type="EnsemblPlants" id="EMT08991"/>
    </source>
</evidence>
<proteinExistence type="predicted"/>
<reference evidence="3" key="1">
    <citation type="submission" date="2015-06" db="UniProtKB">
        <authorList>
            <consortium name="EnsemblPlants"/>
        </authorList>
    </citation>
    <scope>IDENTIFICATION</scope>
</reference>
<sequence length="1216" mass="133334">MEVSVGRQPKGQLWLVLAVLVAFAMLGEAARSLPPPSLSASPTYAPIIKVIGKAYCYRCFNEAHPEESHGKEHLEGAMVKVTCQANDQAIVRFGYTESNGKYSVAITGLPLSGTFGADSCKVELHAAAGGSDCNVPMELNLSGVSVYSKSNEEVVLQANQVMAFGSKKTFAGCSKPHILPSMYPYNSPPLPSQHSSPPSNYKSPPVPYQHSPPPSNKFPPPSYQYPSPPQNFYSSPPPYQQSTPSNNYQAPPTSNNQTPTQKYLPPPYYYNSPPPNSHVAPPLPYLQSPPPYNYKSPLLPLSPTPPQHYNSPPPFNYGSSPPPYQYSPPLPPKHLQPNVPHANPLPASISPQPLYPYGSPPPASISPQPLYPYSSPPPYLNSYQSPPPPIQLPHLSTTIASELVPIPTTTDSASSCKIATSFFNASTASAPLQLTTTIASELLPIPPTTESPVISIRKGFLKFDEGRRPTQIVPRGTSNPGTDLLPPVTHRRLMTATTEAAGSEREFIAGVGGRPVVRSGQGLRVAEPGVAASGTERRPGPVWVGLGRRWSARVMGWAVGATSTSSWLDYTPHQMGIEVAKSPIVRFWCVPAADDEREAGAADSFRLEAQALMPTEWDQTIPPRLAGELKTLIAHHWSLPMSAGATINWIRTPFQAQRFHDFSSLRCRNTFGSIQPCWLATDQDSSLSKVRVAADYSDSVPDSKYMRDRGYHPLEEIKERPKKKDISLTDVETARTVVEANSKGLLVFPARVHNEPHGHVSWSEFQYVVDDYGDIFFQVPDDGNILEDDDANNPVTVLIGTDGAIIGETSAVTSDFSDHVVVEDSMDMHDNDSKVDTEITDILIEWGMPVTMRSIHPIYFAKCLTKKTTSRVKAVPARNRSRTTAYGHGRYYRCGAAVLPLVAIRGTAAPAQRYYRSHHPYATSMKTSILQGKLELPKHLQMSSELSKLKLVGYKTTSSIKTSGLSGEAVHDNHGEKIDNPSNGVSIVGYLRPAFIEEESYLRSLFGAECSADGYSSNWRGASQLAHSCFYHSCASIQLFVLMRVNLTEEYNREPQPASGTNGLIDGDKSRLDINNTESSIDSTIYKLEMMSIELFSVYGKQFMIDPQDFQDAEPDLLSNHASDIIKRVKENSDQCTMALRSLCSRKKGLTVEDASLIGVDSLGIDVRAFSGLEARTVRFSFNAQALSERSAEKKIKRMLFPRYRKTVKASTEDEC</sequence>
<keyword evidence="2" id="KW-0732">Signal</keyword>
<dbReference type="PANTHER" id="PTHR13343">
    <property type="entry name" value="CREG1 PROTEIN"/>
    <property type="match status" value="1"/>
</dbReference>
<dbReference type="InterPro" id="IPR037119">
    <property type="entry name" value="Haem_oxidase_HugZ-like_sf"/>
</dbReference>
<dbReference type="Gene3D" id="3.20.180.10">
    <property type="entry name" value="PNP-oxidase-like"/>
    <property type="match status" value="1"/>
</dbReference>
<feature type="compositionally biased region" description="Pro residues" evidence="1">
    <location>
        <begin position="300"/>
        <end position="334"/>
    </location>
</feature>
<feature type="compositionally biased region" description="Pro residues" evidence="1">
    <location>
        <begin position="204"/>
        <end position="239"/>
    </location>
</feature>
<feature type="region of interest" description="Disordered" evidence="1">
    <location>
        <begin position="296"/>
        <end position="361"/>
    </location>
</feature>
<evidence type="ECO:0000256" key="2">
    <source>
        <dbReference type="SAM" id="SignalP"/>
    </source>
</evidence>
<name>M8B4S2_AEGTA</name>
<feature type="chain" id="PRO_5014582925" evidence="2">
    <location>
        <begin position="30"/>
        <end position="1216"/>
    </location>
</feature>